<dbReference type="Pfam" id="PF13671">
    <property type="entry name" value="AAA_33"/>
    <property type="match status" value="1"/>
</dbReference>
<reference evidence="4" key="1">
    <citation type="journal article" date="2019" name="Int. J. Syst. Evol. Microbiol.">
        <title>The Global Catalogue of Microorganisms (GCM) 10K type strain sequencing project: providing services to taxonomists for standard genome sequencing and annotation.</title>
        <authorList>
            <consortium name="The Broad Institute Genomics Platform"/>
            <consortium name="The Broad Institute Genome Sequencing Center for Infectious Disease"/>
            <person name="Wu L."/>
            <person name="Ma J."/>
        </authorList>
    </citation>
    <scope>NUCLEOTIDE SEQUENCE [LARGE SCALE GENOMIC DNA]</scope>
    <source>
        <strain evidence="4">JCM 31037</strain>
    </source>
</reference>
<evidence type="ECO:0000313" key="3">
    <source>
        <dbReference type="EMBL" id="MFD1322078.1"/>
    </source>
</evidence>
<feature type="domain" description="Calcineurin-like phosphoesterase" evidence="1">
    <location>
        <begin position="182"/>
        <end position="377"/>
    </location>
</feature>
<dbReference type="Pfam" id="PF16542">
    <property type="entry name" value="PNKP_ligase"/>
    <property type="match status" value="1"/>
</dbReference>
<dbReference type="SUPFAM" id="SSF56300">
    <property type="entry name" value="Metallo-dependent phosphatases"/>
    <property type="match status" value="1"/>
</dbReference>
<dbReference type="InterPro" id="IPR029052">
    <property type="entry name" value="Metallo-depent_PP-like"/>
</dbReference>
<keyword evidence="3" id="KW-0808">Transferase</keyword>
<organism evidence="3 4">
    <name type="scientific">Micromonospora sonneratiae</name>
    <dbReference type="NCBI Taxonomy" id="1184706"/>
    <lineage>
        <taxon>Bacteria</taxon>
        <taxon>Bacillati</taxon>
        <taxon>Actinomycetota</taxon>
        <taxon>Actinomycetes</taxon>
        <taxon>Micromonosporales</taxon>
        <taxon>Micromonosporaceae</taxon>
        <taxon>Micromonospora</taxon>
    </lineage>
</organism>
<dbReference type="RefSeq" id="WP_377570596.1">
    <property type="nucleotide sequence ID" value="NZ_JBHTMP010000017.1"/>
</dbReference>
<dbReference type="Gene3D" id="3.40.50.300">
    <property type="entry name" value="P-loop containing nucleotide triphosphate hydrolases"/>
    <property type="match status" value="1"/>
</dbReference>
<dbReference type="InterPro" id="IPR024028">
    <property type="entry name" value="PNKP_bac"/>
</dbReference>
<evidence type="ECO:0000259" key="1">
    <source>
        <dbReference type="Pfam" id="PF00149"/>
    </source>
</evidence>
<dbReference type="NCBIfam" id="TIGR04075">
    <property type="entry name" value="bacter_Pnkp"/>
    <property type="match status" value="1"/>
</dbReference>
<sequence>MTSIDIPELALVALVGISGSGKSTFARRHFAPTQVLSSDAFRAMVADDENDQSASAEAFDALHYVAGKRLRAGRLTVVDATNLQPHARAGLVQLARGHDVLPVAIVLDVPEPLCWERTQSRADRTFGRQVLGRMRRDLQRSIGRLGREGFRKVHVLRGPEEIDTVEIRYEKLYNDRKELTGPFDIIGDVHGCRAELEALLVRLGWTLHTDTDGRPVGATHPAGRTAVFVGDLVDRGPDSPGVLRLVMGMVAAGTAICVPGNHEQKLLRKLRGRNVTVSHGLAETLAQLEAEEPAFVAEAATFIDGLVSHYLLDGGRLVVAHAGLKEEYQGRASGRVRAFALFGETTGETDEYGLPVRYPWARDYRGSAMVVYGHTPTPTPEWVNNTICIDTGCVFGGSLTALRYPERDLVSVPAAKEYYPPARPLVPVAAEPVRQDDVLDLADVTGRRHLDYGYGKVTVAAENAAAALEVMSRFSVDPHWLPWLPPTMAPCSTSTVDGFLEHPAQAFADYRAAGVDRVVCEEKHMGSRAVVLVCREETGHLAGADAVPGGGVVYTRTGRPFFGSPLDEALLARVRSAVTTAGLWAELDTDWLLLDCELLPWSAKAMGLIRDQYASVGAASRAALPAVLEVLDRAAGRGLPVTGLRDRMSRRQADVAGYTAAYRAYVAPTDGLDGVTLAPFAVLASQGASHAGRDHGWHLAMADRLHDADPALFTPTRRRIVDLDDDAAVAEATQWWLELTAAGGEGMVVKPYAGLAAVDGKGRLLQPGVKCRGREYLRIIYGPEYTEPEQLAALRQRSLGRKRGLALREHGLGLAALDRLAEGAPLWRRHELVFAILACESEPVDPRL</sequence>
<dbReference type="PANTHER" id="PTHR42850:SF7">
    <property type="entry name" value="BIS(5'-NUCLEOSYL)-TETRAPHOSPHATASE PRPE [ASYMMETRICAL]"/>
    <property type="match status" value="1"/>
</dbReference>
<comment type="caution">
    <text evidence="3">The sequence shown here is derived from an EMBL/GenBank/DDBJ whole genome shotgun (WGS) entry which is preliminary data.</text>
</comment>
<dbReference type="Proteomes" id="UP001597260">
    <property type="component" value="Unassembled WGS sequence"/>
</dbReference>
<dbReference type="Gene3D" id="3.30.470.30">
    <property type="entry name" value="DNA ligase/mRNA capping enzyme"/>
    <property type="match status" value="2"/>
</dbReference>
<dbReference type="SUPFAM" id="SSF56091">
    <property type="entry name" value="DNA ligase/mRNA capping enzyme, catalytic domain"/>
    <property type="match status" value="1"/>
</dbReference>
<gene>
    <name evidence="3" type="ORF">ACFQ4H_13335</name>
</gene>
<dbReference type="SUPFAM" id="SSF52540">
    <property type="entry name" value="P-loop containing nucleoside triphosphate hydrolases"/>
    <property type="match status" value="1"/>
</dbReference>
<dbReference type="GO" id="GO:0016301">
    <property type="term" value="F:kinase activity"/>
    <property type="evidence" value="ECO:0007669"/>
    <property type="project" value="UniProtKB-KW"/>
</dbReference>
<protein>
    <submittedName>
        <fullName evidence="3">Polynucleotide kinase-phosphatase</fullName>
    </submittedName>
</protein>
<dbReference type="Gene3D" id="3.60.21.10">
    <property type="match status" value="1"/>
</dbReference>
<dbReference type="InterPro" id="IPR032380">
    <property type="entry name" value="PNKP_ligase_dom"/>
</dbReference>
<dbReference type="InterPro" id="IPR050126">
    <property type="entry name" value="Ap4A_hydrolase"/>
</dbReference>
<dbReference type="CDD" id="cd07423">
    <property type="entry name" value="MPP_Prp_like"/>
    <property type="match status" value="1"/>
</dbReference>
<keyword evidence="4" id="KW-1185">Reference proteome</keyword>
<accession>A0ABW3YEB2</accession>
<dbReference type="InterPro" id="IPR027417">
    <property type="entry name" value="P-loop_NTPase"/>
</dbReference>
<dbReference type="EMBL" id="JBHTMP010000017">
    <property type="protein sequence ID" value="MFD1322078.1"/>
    <property type="molecule type" value="Genomic_DNA"/>
</dbReference>
<feature type="domain" description="Polynucleotide kinase-phosphatase ligase" evidence="2">
    <location>
        <begin position="466"/>
        <end position="843"/>
    </location>
</feature>
<dbReference type="InterPro" id="IPR041780">
    <property type="entry name" value="MPP_PrpE-like"/>
</dbReference>
<dbReference type="InterPro" id="IPR004843">
    <property type="entry name" value="Calcineurin-like_PHP"/>
</dbReference>
<name>A0ABW3YEB2_9ACTN</name>
<evidence type="ECO:0000313" key="4">
    <source>
        <dbReference type="Proteomes" id="UP001597260"/>
    </source>
</evidence>
<dbReference type="PANTHER" id="PTHR42850">
    <property type="entry name" value="METALLOPHOSPHOESTERASE"/>
    <property type="match status" value="1"/>
</dbReference>
<keyword evidence="3" id="KW-0418">Kinase</keyword>
<dbReference type="Pfam" id="PF00149">
    <property type="entry name" value="Metallophos"/>
    <property type="match status" value="1"/>
</dbReference>
<proteinExistence type="predicted"/>
<evidence type="ECO:0000259" key="2">
    <source>
        <dbReference type="Pfam" id="PF16542"/>
    </source>
</evidence>